<evidence type="ECO:0000313" key="2">
    <source>
        <dbReference type="EMBL" id="UPV76644.1"/>
    </source>
</evidence>
<dbReference type="EMBL" id="CP096660">
    <property type="protein sequence ID" value="UPV76644.1"/>
    <property type="molecule type" value="Genomic_DNA"/>
</dbReference>
<dbReference type="RefSeq" id="WP_248652677.1">
    <property type="nucleotide sequence ID" value="NZ_CP096660.1"/>
</dbReference>
<dbReference type="KEGG" id="halx:M0R89_19115"/>
<feature type="transmembrane region" description="Helical" evidence="1">
    <location>
        <begin position="205"/>
        <end position="221"/>
    </location>
</feature>
<feature type="transmembrane region" description="Helical" evidence="1">
    <location>
        <begin position="79"/>
        <end position="97"/>
    </location>
</feature>
<feature type="transmembrane region" description="Helical" evidence="1">
    <location>
        <begin position="250"/>
        <end position="269"/>
    </location>
</feature>
<feature type="transmembrane region" description="Helical" evidence="1">
    <location>
        <begin position="49"/>
        <end position="67"/>
    </location>
</feature>
<gene>
    <name evidence="2" type="ORF">M0R89_19115</name>
</gene>
<feature type="transmembrane region" description="Helical" evidence="1">
    <location>
        <begin position="402"/>
        <end position="421"/>
    </location>
</feature>
<dbReference type="GeneID" id="72187356"/>
<accession>A0A8U0I1Q7</accession>
<feature type="transmembrane region" description="Helical" evidence="1">
    <location>
        <begin position="12"/>
        <end position="29"/>
    </location>
</feature>
<name>A0A8U0I1Q7_9EURY</name>
<evidence type="ECO:0000313" key="3">
    <source>
        <dbReference type="Proteomes" id="UP000830729"/>
    </source>
</evidence>
<organism evidence="2 3">
    <name type="scientific">Halorussus limi</name>
    <dbReference type="NCBI Taxonomy" id="2938695"/>
    <lineage>
        <taxon>Archaea</taxon>
        <taxon>Methanobacteriati</taxon>
        <taxon>Methanobacteriota</taxon>
        <taxon>Stenosarchaea group</taxon>
        <taxon>Halobacteria</taxon>
        <taxon>Halobacteriales</taxon>
        <taxon>Haladaptataceae</taxon>
        <taxon>Halorussus</taxon>
    </lineage>
</organism>
<feature type="transmembrane region" description="Helical" evidence="1">
    <location>
        <begin position="339"/>
        <end position="360"/>
    </location>
</feature>
<proteinExistence type="predicted"/>
<feature type="transmembrane region" description="Helical" evidence="1">
    <location>
        <begin position="276"/>
        <end position="294"/>
    </location>
</feature>
<dbReference type="Proteomes" id="UP000830729">
    <property type="component" value="Plasmid unnamed1"/>
</dbReference>
<keyword evidence="1" id="KW-0812">Transmembrane</keyword>
<evidence type="ECO:0000256" key="1">
    <source>
        <dbReference type="SAM" id="Phobius"/>
    </source>
</evidence>
<feature type="transmembrane region" description="Helical" evidence="1">
    <location>
        <begin position="228"/>
        <end position="244"/>
    </location>
</feature>
<sequence>MLFDDFDLSILVKVLAIIGLLCIASEGYFLATVQGATEFETSVYTAYPFAFWLCFGLLVTVAVSIYAVSTMTHSAGWRWGLVFAMSAYAILFSLPFFRGYRLYGRGTSDILAHFGDIKAILQTGSVPDTLWYPFEHVLVAELVQLGLSMRIAAVFVGWVFTVLYICSIGIAARRFFGDRRALTAGLCAGTPLLFGTYHISLSPSVLSFFWFPMVVVVLELYRRTKSGRYLAVLIVFLVATVFFHPVTALFLVILFVTSSVFGFLFEWWTARPVSKISLNLGIVGLLSLLSWYMTFTTFEWAVRSVAYGLLKGHVSPGEAEFSQAVEASLTVPQLVIRFVQIYGAVFVYLSIGGAFALYLIYRVVTAKQSYLYTYLSLQFFVGFGLAGVFLNVYLIAFSPIRVSRYMIVLAVVLVALLLYRCTDTNAQLVPAIVSIIIIATLLGAGTVYGPNKHLTHKEYQGAEFVLRHHNETVPIRSFSISYKMEEFVFGTDHPNANRKSFSVKDKRYSLPRHLGYGRKPNESTARSLGPGYLVTKQFDRKFHKAKYFTERQQRAFFHHNKTHIRRLSTEPTVMKIYENGGFEAWYVTNKTKS</sequence>
<feature type="transmembrane region" description="Helical" evidence="1">
    <location>
        <begin position="151"/>
        <end position="172"/>
    </location>
</feature>
<protein>
    <submittedName>
        <fullName evidence="2">Uncharacterized protein</fullName>
    </submittedName>
</protein>
<feature type="transmembrane region" description="Helical" evidence="1">
    <location>
        <begin position="428"/>
        <end position="448"/>
    </location>
</feature>
<reference evidence="2 3" key="1">
    <citation type="submission" date="2022-04" db="EMBL/GenBank/DDBJ databases">
        <title>Diverse halophilic archaea isolated from saline environments.</title>
        <authorList>
            <person name="Cui H.-L."/>
        </authorList>
    </citation>
    <scope>NUCLEOTIDE SEQUENCE [LARGE SCALE GENOMIC DNA]</scope>
    <source>
        <strain evidence="2 3">XZYJT49</strain>
        <plasmid evidence="2 3">unnamed1</plasmid>
    </source>
</reference>
<geneLocation type="plasmid" evidence="2 3">
    <name>unnamed1</name>
</geneLocation>
<keyword evidence="2" id="KW-0614">Plasmid</keyword>
<keyword evidence="1" id="KW-1133">Transmembrane helix</keyword>
<keyword evidence="3" id="KW-1185">Reference proteome</keyword>
<keyword evidence="1" id="KW-0472">Membrane</keyword>
<feature type="transmembrane region" description="Helical" evidence="1">
    <location>
        <begin position="372"/>
        <end position="396"/>
    </location>
</feature>
<dbReference type="AlphaFoldDB" id="A0A8U0I1Q7"/>